<dbReference type="EnsemblPlants" id="MELO3C025628.2.1">
    <property type="protein sequence ID" value="MELO3C025628.2.1"/>
    <property type="gene ID" value="MELO3C025628.2"/>
</dbReference>
<keyword evidence="1" id="KW-0678">Repressor</keyword>
<dbReference type="PANTHER" id="PTHR33388:SF1">
    <property type="entry name" value="PROTEIN SPEAR2"/>
    <property type="match status" value="1"/>
</dbReference>
<organism evidence="5">
    <name type="scientific">Cucumis melo</name>
    <name type="common">Muskmelon</name>
    <dbReference type="NCBI Taxonomy" id="3656"/>
    <lineage>
        <taxon>Eukaryota</taxon>
        <taxon>Viridiplantae</taxon>
        <taxon>Streptophyta</taxon>
        <taxon>Embryophyta</taxon>
        <taxon>Tracheophyta</taxon>
        <taxon>Spermatophyta</taxon>
        <taxon>Magnoliopsida</taxon>
        <taxon>eudicotyledons</taxon>
        <taxon>Gunneridae</taxon>
        <taxon>Pentapetalae</taxon>
        <taxon>rosids</taxon>
        <taxon>fabids</taxon>
        <taxon>Cucurbitales</taxon>
        <taxon>Cucurbitaceae</taxon>
        <taxon>Benincaseae</taxon>
        <taxon>Cucumis</taxon>
    </lineage>
</organism>
<accession>A0A9I9DYK6</accession>
<feature type="compositionally biased region" description="Basic residues" evidence="4">
    <location>
        <begin position="32"/>
        <end position="44"/>
    </location>
</feature>
<keyword evidence="2" id="KW-0805">Transcription regulation</keyword>
<evidence type="ECO:0000313" key="5">
    <source>
        <dbReference type="EnsemblPlants" id="MELO3C025628.2.1"/>
    </source>
</evidence>
<feature type="region of interest" description="Disordered" evidence="4">
    <location>
        <begin position="15"/>
        <end position="48"/>
    </location>
</feature>
<evidence type="ECO:0000256" key="4">
    <source>
        <dbReference type="SAM" id="MobiDB-lite"/>
    </source>
</evidence>
<evidence type="ECO:0000256" key="3">
    <source>
        <dbReference type="ARBA" id="ARBA00023163"/>
    </source>
</evidence>
<dbReference type="Gramene" id="MELO3C025628.2.1">
    <property type="protein sequence ID" value="MELO3C025628.2.1"/>
    <property type="gene ID" value="MELO3C025628.2"/>
</dbReference>
<dbReference type="PANTHER" id="PTHR33388">
    <property type="entry name" value="OS01G0212500 PROTEIN"/>
    <property type="match status" value="1"/>
</dbReference>
<dbReference type="InterPro" id="IPR040356">
    <property type="entry name" value="SPEAR"/>
</dbReference>
<evidence type="ECO:0000256" key="2">
    <source>
        <dbReference type="ARBA" id="ARBA00023015"/>
    </source>
</evidence>
<keyword evidence="3" id="KW-0804">Transcription</keyword>
<protein>
    <submittedName>
        <fullName evidence="5">Uncharacterized protein</fullName>
    </submittedName>
</protein>
<sequence>MIGMAEEEQKQRCYNNRFGSFGTIGGISGRSSSKKLKPKPKKVPQRGLGVAQLEKIRLEEQQKNDAAAAIFSSSSPLSPTKSSSYLSLPIPSFLQSNRSSSSSSFPSPPPVNISSSASMFGPPLPVLNMPVKDSFTVPLVDQANSGGSETGLSAVTILEQGNALKWQNSCEYYLEKENYGVDPGLAFRSNFDFPYGVNPGLPSTKLLQRAQENQTPSPMVNLSSTTSMSSGLNVQIEPPSNQSYCYGNYSTIWPDKEEKMFGTKRLNCFSPNNPTEPVFDHNSSFAVPNRSDDSTSHGNGSALSFRYGAIVARSVFPICREDRARSLTCVSAPSSLENIKDDEFNGNFLTLSSLATCRTSCPSSNIAKCPPTYPLLQNLRDSNSEPYPSQGGLKPVGLAEKQPFYSFLPPAETKSGTETAISKTKCNGEVGEILDLDLKL</sequence>
<name>A0A9I9DYK6_CUCME</name>
<reference evidence="5" key="1">
    <citation type="submission" date="2023-03" db="UniProtKB">
        <authorList>
            <consortium name="EnsemblPlants"/>
        </authorList>
    </citation>
    <scope>IDENTIFICATION</scope>
</reference>
<dbReference type="GO" id="GO:0003700">
    <property type="term" value="F:DNA-binding transcription factor activity"/>
    <property type="evidence" value="ECO:0007669"/>
    <property type="project" value="InterPro"/>
</dbReference>
<evidence type="ECO:0000256" key="1">
    <source>
        <dbReference type="ARBA" id="ARBA00022491"/>
    </source>
</evidence>
<dbReference type="AlphaFoldDB" id="A0A9I9DYK6"/>
<proteinExistence type="predicted"/>